<dbReference type="Proteomes" id="UP000689195">
    <property type="component" value="Unassembled WGS sequence"/>
</dbReference>
<dbReference type="AlphaFoldDB" id="A0A8S1SCC2"/>
<reference evidence="2" key="1">
    <citation type="submission" date="2021-01" db="EMBL/GenBank/DDBJ databases">
        <authorList>
            <consortium name="Genoscope - CEA"/>
            <person name="William W."/>
        </authorList>
    </citation>
    <scope>NUCLEOTIDE SEQUENCE</scope>
</reference>
<organism evidence="2 3">
    <name type="scientific">Paramecium pentaurelia</name>
    <dbReference type="NCBI Taxonomy" id="43138"/>
    <lineage>
        <taxon>Eukaryota</taxon>
        <taxon>Sar</taxon>
        <taxon>Alveolata</taxon>
        <taxon>Ciliophora</taxon>
        <taxon>Intramacronucleata</taxon>
        <taxon>Oligohymenophorea</taxon>
        <taxon>Peniculida</taxon>
        <taxon>Parameciidae</taxon>
        <taxon>Paramecium</taxon>
    </lineage>
</organism>
<feature type="transmembrane region" description="Helical" evidence="1">
    <location>
        <begin position="96"/>
        <end position="119"/>
    </location>
</feature>
<feature type="transmembrane region" description="Helical" evidence="1">
    <location>
        <begin position="140"/>
        <end position="162"/>
    </location>
</feature>
<feature type="transmembrane region" description="Helical" evidence="1">
    <location>
        <begin position="71"/>
        <end position="90"/>
    </location>
</feature>
<sequence length="167" mass="19134">MEIFMVFVQDIFGYTATQFMFYRPYEHNIEGSCYDLEMQIAHKLKIELSSVIFSLSSVPPLRNFEHKLTTYHFTLVVASINFYDLFGSQLDANPTYYTYVGSLTIPVAFNTYFLSYSTFASRNGNNSAIQSANDRTIKKGGVACEAQCVFFLSFFILQMLVIKLFSN</sequence>
<keyword evidence="3" id="KW-1185">Reference proteome</keyword>
<proteinExistence type="predicted"/>
<name>A0A8S1SCC2_9CILI</name>
<evidence type="ECO:0000313" key="3">
    <source>
        <dbReference type="Proteomes" id="UP000689195"/>
    </source>
</evidence>
<dbReference type="EMBL" id="CAJJDO010000006">
    <property type="protein sequence ID" value="CAD8137260.1"/>
    <property type="molecule type" value="Genomic_DNA"/>
</dbReference>
<gene>
    <name evidence="2" type="ORF">PPENT_87.1.T0060002</name>
</gene>
<comment type="caution">
    <text evidence="2">The sequence shown here is derived from an EMBL/GenBank/DDBJ whole genome shotgun (WGS) entry which is preliminary data.</text>
</comment>
<evidence type="ECO:0000313" key="2">
    <source>
        <dbReference type="EMBL" id="CAD8137260.1"/>
    </source>
</evidence>
<keyword evidence="1" id="KW-0472">Membrane</keyword>
<protein>
    <submittedName>
        <fullName evidence="2">Uncharacterized protein</fullName>
    </submittedName>
</protein>
<evidence type="ECO:0000256" key="1">
    <source>
        <dbReference type="SAM" id="Phobius"/>
    </source>
</evidence>
<keyword evidence="1" id="KW-1133">Transmembrane helix</keyword>
<keyword evidence="1" id="KW-0812">Transmembrane</keyword>
<dbReference type="OrthoDB" id="5986706at2759"/>
<accession>A0A8S1SCC2</accession>